<sequence>MNMDKVFVDTLQLAAQVGSDCWGRPRSQQISLSIYLHLSPLFLERAGISDDVEHSVHYGHLTKSITQLVQADGAAFFSVDDLIDRVAVQAFELAGGSAVEVRVVVDLPKLILLAGEFEVDVTLPTRRKIVSVKDLVLFVIIGVNAPERESKQRVIVNISFVEKVGAGWVDYAQIVDAIQKRMEATEYLTLEKFVLETVRLACVTSVNIQAATVRAQKPSALSFAHSSGVEITREQSHFTTVPEFIELN</sequence>
<dbReference type="SMART" id="SM00905">
    <property type="entry name" value="FolB"/>
    <property type="match status" value="2"/>
</dbReference>
<evidence type="ECO:0000256" key="6">
    <source>
        <dbReference type="ARBA" id="ARBA00023239"/>
    </source>
</evidence>
<dbReference type="Gene3D" id="3.30.1130.10">
    <property type="match status" value="2"/>
</dbReference>
<evidence type="ECO:0000256" key="2">
    <source>
        <dbReference type="ARBA" id="ARBA00005013"/>
    </source>
</evidence>
<feature type="domain" description="Dihydroneopterin aldolase/epimerase" evidence="8">
    <location>
        <begin position="6"/>
        <end position="123"/>
    </location>
</feature>
<comment type="catalytic activity">
    <reaction evidence="1">
        <text>7,8-dihydroneopterin = 6-hydroxymethyl-7,8-dihydropterin + glycolaldehyde</text>
        <dbReference type="Rhea" id="RHEA:10540"/>
        <dbReference type="ChEBI" id="CHEBI:17001"/>
        <dbReference type="ChEBI" id="CHEBI:17071"/>
        <dbReference type="ChEBI" id="CHEBI:44841"/>
        <dbReference type="EC" id="4.1.2.25"/>
    </reaction>
</comment>
<dbReference type="InterPro" id="IPR043133">
    <property type="entry name" value="GTP-CH-I_C/QueF"/>
</dbReference>
<evidence type="ECO:0000256" key="3">
    <source>
        <dbReference type="ARBA" id="ARBA00005708"/>
    </source>
</evidence>
<dbReference type="AlphaFoldDB" id="A0A067N9N0"/>
<evidence type="ECO:0000259" key="8">
    <source>
        <dbReference type="SMART" id="SM00905"/>
    </source>
</evidence>
<dbReference type="InterPro" id="IPR006157">
    <property type="entry name" value="FolB_dom"/>
</dbReference>
<keyword evidence="6" id="KW-0456">Lyase</keyword>
<comment type="pathway">
    <text evidence="2">Cofactor biosynthesis; tetrahydrofolate biosynthesis; 2-amino-4-hydroxy-6-hydroxymethyl-7,8-dihydropteridine diphosphate from 7,8-dihydroneopterin triphosphate: step 3/4.</text>
</comment>
<dbReference type="VEuPathDB" id="FungiDB:PLEOSDRAFT_1114081"/>
<dbReference type="SUPFAM" id="SSF55620">
    <property type="entry name" value="Tetrahydrobiopterin biosynthesis enzymes-like"/>
    <property type="match status" value="2"/>
</dbReference>
<evidence type="ECO:0000256" key="1">
    <source>
        <dbReference type="ARBA" id="ARBA00001353"/>
    </source>
</evidence>
<evidence type="ECO:0000256" key="4">
    <source>
        <dbReference type="ARBA" id="ARBA00013043"/>
    </source>
</evidence>
<dbReference type="STRING" id="1137138.A0A067N9N0"/>
<dbReference type="Proteomes" id="UP000027073">
    <property type="component" value="Unassembled WGS sequence"/>
</dbReference>
<dbReference type="InterPro" id="IPR006156">
    <property type="entry name" value="Dihydroneopterin_aldolase"/>
</dbReference>
<dbReference type="GO" id="GO:0005737">
    <property type="term" value="C:cytoplasm"/>
    <property type="evidence" value="ECO:0007669"/>
    <property type="project" value="TreeGrafter"/>
</dbReference>
<evidence type="ECO:0000313" key="10">
    <source>
        <dbReference type="Proteomes" id="UP000027073"/>
    </source>
</evidence>
<dbReference type="PANTHER" id="PTHR42844">
    <property type="entry name" value="DIHYDRONEOPTERIN ALDOLASE 1-RELATED"/>
    <property type="match status" value="1"/>
</dbReference>
<dbReference type="OrthoDB" id="5425486at2759"/>
<keyword evidence="5" id="KW-0289">Folate biosynthesis</keyword>
<feature type="domain" description="Dihydroneopterin aldolase/epimerase" evidence="8">
    <location>
        <begin position="130"/>
        <end position="233"/>
    </location>
</feature>
<evidence type="ECO:0000256" key="5">
    <source>
        <dbReference type="ARBA" id="ARBA00022909"/>
    </source>
</evidence>
<dbReference type="EC" id="4.1.2.25" evidence="4"/>
<dbReference type="PANTHER" id="PTHR42844:SF1">
    <property type="entry name" value="DIHYDRONEOPTERIN ALDOLASE 1-RELATED"/>
    <property type="match status" value="1"/>
</dbReference>
<dbReference type="InParanoid" id="A0A067N9N0"/>
<dbReference type="GO" id="GO:0046656">
    <property type="term" value="P:folic acid biosynthetic process"/>
    <property type="evidence" value="ECO:0007669"/>
    <property type="project" value="UniProtKB-KW"/>
</dbReference>
<dbReference type="GO" id="GO:0004150">
    <property type="term" value="F:dihydroneopterin aldolase activity"/>
    <property type="evidence" value="ECO:0007669"/>
    <property type="project" value="UniProtKB-EC"/>
</dbReference>
<dbReference type="Pfam" id="PF02152">
    <property type="entry name" value="FolB"/>
    <property type="match status" value="2"/>
</dbReference>
<comment type="similarity">
    <text evidence="3">Belongs to the DHNA family.</text>
</comment>
<evidence type="ECO:0000313" key="9">
    <source>
        <dbReference type="EMBL" id="KDQ23670.1"/>
    </source>
</evidence>
<name>A0A067N9N0_PLEO1</name>
<organism evidence="9 10">
    <name type="scientific">Pleurotus ostreatus (strain PC15)</name>
    <name type="common">Oyster mushroom</name>
    <dbReference type="NCBI Taxonomy" id="1137138"/>
    <lineage>
        <taxon>Eukaryota</taxon>
        <taxon>Fungi</taxon>
        <taxon>Dikarya</taxon>
        <taxon>Basidiomycota</taxon>
        <taxon>Agaricomycotina</taxon>
        <taxon>Agaricomycetes</taxon>
        <taxon>Agaricomycetidae</taxon>
        <taxon>Agaricales</taxon>
        <taxon>Pleurotineae</taxon>
        <taxon>Pleurotaceae</taxon>
        <taxon>Pleurotus</taxon>
    </lineage>
</organism>
<evidence type="ECO:0000256" key="7">
    <source>
        <dbReference type="ARBA" id="ARBA00032903"/>
    </source>
</evidence>
<dbReference type="EMBL" id="KL198012">
    <property type="protein sequence ID" value="KDQ23670.1"/>
    <property type="molecule type" value="Genomic_DNA"/>
</dbReference>
<proteinExistence type="inferred from homology"/>
<protein>
    <recommendedName>
        <fullName evidence="4">dihydroneopterin aldolase</fullName>
        <ecNumber evidence="4">4.1.2.25</ecNumber>
    </recommendedName>
    <alternativeName>
        <fullName evidence="7">7,8-dihydroneopterin aldolase</fullName>
    </alternativeName>
</protein>
<accession>A0A067N9N0</accession>
<gene>
    <name evidence="9" type="ORF">PLEOSDRAFT_1114081</name>
</gene>
<dbReference type="HOGENOM" id="CLU_062068_2_0_1"/>
<reference evidence="10" key="1">
    <citation type="journal article" date="2014" name="Proc. Natl. Acad. Sci. U.S.A.">
        <title>Extensive sampling of basidiomycete genomes demonstrates inadequacy of the white-rot/brown-rot paradigm for wood decay fungi.</title>
        <authorList>
            <person name="Riley R."/>
            <person name="Salamov A.A."/>
            <person name="Brown D.W."/>
            <person name="Nagy L.G."/>
            <person name="Floudas D."/>
            <person name="Held B.W."/>
            <person name="Levasseur A."/>
            <person name="Lombard V."/>
            <person name="Morin E."/>
            <person name="Otillar R."/>
            <person name="Lindquist E.A."/>
            <person name="Sun H."/>
            <person name="LaButti K.M."/>
            <person name="Schmutz J."/>
            <person name="Jabbour D."/>
            <person name="Luo H."/>
            <person name="Baker S.E."/>
            <person name="Pisabarro A.G."/>
            <person name="Walton J.D."/>
            <person name="Blanchette R.A."/>
            <person name="Henrissat B."/>
            <person name="Martin F."/>
            <person name="Cullen D."/>
            <person name="Hibbett D.S."/>
            <person name="Grigoriev I.V."/>
        </authorList>
    </citation>
    <scope>NUCLEOTIDE SEQUENCE [LARGE SCALE GENOMIC DNA]</scope>
    <source>
        <strain evidence="10">PC15</strain>
    </source>
</reference>